<dbReference type="Pfam" id="PF00293">
    <property type="entry name" value="NUDIX"/>
    <property type="match status" value="1"/>
</dbReference>
<keyword evidence="2 3" id="KW-0378">Hydrolase</keyword>
<comment type="similarity">
    <text evidence="1 3">Belongs to the Nudix hydrolase family.</text>
</comment>
<dbReference type="Proteomes" id="UP000664256">
    <property type="component" value="Unassembled WGS sequence"/>
</dbReference>
<reference evidence="5 6" key="1">
    <citation type="submission" date="2021-03" db="EMBL/GenBank/DDBJ databases">
        <title>Enterococcal diversity collection.</title>
        <authorList>
            <person name="Gilmore M.S."/>
            <person name="Schwartzman J."/>
            <person name="Van Tyne D."/>
            <person name="Martin M."/>
            <person name="Earl A.M."/>
            <person name="Manson A.L."/>
            <person name="Straub T."/>
            <person name="Salamzade R."/>
            <person name="Saavedra J."/>
            <person name="Lebreton F."/>
            <person name="Prichula J."/>
            <person name="Schaufler K."/>
            <person name="Gaca A."/>
            <person name="Sgardioli B."/>
            <person name="Wagenaar J."/>
            <person name="Strong T."/>
        </authorList>
    </citation>
    <scope>NUCLEOTIDE SEQUENCE [LARGE SCALE GENOMIC DNA]</scope>
    <source>
        <strain evidence="5 6">MJM12</strain>
    </source>
</reference>
<proteinExistence type="inferred from homology"/>
<name>A0ABS3H8U4_9ENTE</name>
<comment type="caution">
    <text evidence="5">The sequence shown here is derived from an EMBL/GenBank/DDBJ whole genome shotgun (WGS) entry which is preliminary data.</text>
</comment>
<evidence type="ECO:0000256" key="3">
    <source>
        <dbReference type="RuleBase" id="RU003476"/>
    </source>
</evidence>
<evidence type="ECO:0000313" key="6">
    <source>
        <dbReference type="Proteomes" id="UP000664256"/>
    </source>
</evidence>
<evidence type="ECO:0000256" key="2">
    <source>
        <dbReference type="ARBA" id="ARBA00022801"/>
    </source>
</evidence>
<protein>
    <submittedName>
        <fullName evidence="5">NUDIX domain-containing protein</fullName>
    </submittedName>
</protein>
<keyword evidence="6" id="KW-1185">Reference proteome</keyword>
<dbReference type="InterPro" id="IPR000086">
    <property type="entry name" value="NUDIX_hydrolase_dom"/>
</dbReference>
<accession>A0ABS3H8U4</accession>
<dbReference type="InterPro" id="IPR020084">
    <property type="entry name" value="NUDIX_hydrolase_CS"/>
</dbReference>
<dbReference type="CDD" id="cd18875">
    <property type="entry name" value="NUDIX_Hydrolase"/>
    <property type="match status" value="1"/>
</dbReference>
<dbReference type="PANTHER" id="PTHR43736:SF1">
    <property type="entry name" value="DIHYDRONEOPTERIN TRIPHOSPHATE DIPHOSPHATASE"/>
    <property type="match status" value="1"/>
</dbReference>
<dbReference type="PROSITE" id="PS00893">
    <property type="entry name" value="NUDIX_BOX"/>
    <property type="match status" value="1"/>
</dbReference>
<dbReference type="PROSITE" id="PS51462">
    <property type="entry name" value="NUDIX"/>
    <property type="match status" value="1"/>
</dbReference>
<feature type="domain" description="Nudix hydrolase" evidence="4">
    <location>
        <begin position="6"/>
        <end position="130"/>
    </location>
</feature>
<dbReference type="InterPro" id="IPR020476">
    <property type="entry name" value="Nudix_hydrolase"/>
</dbReference>
<dbReference type="RefSeq" id="WP_206903938.1">
    <property type="nucleotide sequence ID" value="NZ_JAFLVT010000014.1"/>
</dbReference>
<dbReference type="PANTHER" id="PTHR43736">
    <property type="entry name" value="ADP-RIBOSE PYROPHOSPHATASE"/>
    <property type="match status" value="1"/>
</dbReference>
<evidence type="ECO:0000313" key="5">
    <source>
        <dbReference type="EMBL" id="MBO0449870.1"/>
    </source>
</evidence>
<gene>
    <name evidence="5" type="ORF">JZO76_10000</name>
</gene>
<sequence length="143" mass="16171">MKRSFSVQLTCMCMIFNNRNEILIQDRKKPDWPGWTFPGGHVEADESLTTAIIREVKEETGLVITPQLMGVAEWLNKADGSRELAGLFTAKTSFEPTIMGEGKLFWLPENELPTKKLAGTLADLLPIFYGTQTQYFKDNTPEK</sequence>
<dbReference type="InterPro" id="IPR015797">
    <property type="entry name" value="NUDIX_hydrolase-like_dom_sf"/>
</dbReference>
<dbReference type="EMBL" id="JAFLVT010000014">
    <property type="protein sequence ID" value="MBO0449870.1"/>
    <property type="molecule type" value="Genomic_DNA"/>
</dbReference>
<dbReference type="SUPFAM" id="SSF55811">
    <property type="entry name" value="Nudix"/>
    <property type="match status" value="1"/>
</dbReference>
<organism evidence="5 6">
    <name type="scientific">Candidatus Enterococcus myersii</name>
    <dbReference type="NCBI Taxonomy" id="2815322"/>
    <lineage>
        <taxon>Bacteria</taxon>
        <taxon>Bacillati</taxon>
        <taxon>Bacillota</taxon>
        <taxon>Bacilli</taxon>
        <taxon>Lactobacillales</taxon>
        <taxon>Enterococcaceae</taxon>
        <taxon>Enterococcus</taxon>
    </lineage>
</organism>
<evidence type="ECO:0000259" key="4">
    <source>
        <dbReference type="PROSITE" id="PS51462"/>
    </source>
</evidence>
<dbReference type="PRINTS" id="PR00502">
    <property type="entry name" value="NUDIXFAMILY"/>
</dbReference>
<dbReference type="Gene3D" id="3.90.79.10">
    <property type="entry name" value="Nucleoside Triphosphate Pyrophosphohydrolase"/>
    <property type="match status" value="1"/>
</dbReference>
<evidence type="ECO:0000256" key="1">
    <source>
        <dbReference type="ARBA" id="ARBA00005582"/>
    </source>
</evidence>